<accession>A0ABN2EQS1</accession>
<reference evidence="2 3" key="1">
    <citation type="journal article" date="2019" name="Int. J. Syst. Evol. Microbiol.">
        <title>The Global Catalogue of Microorganisms (GCM) 10K type strain sequencing project: providing services to taxonomists for standard genome sequencing and annotation.</title>
        <authorList>
            <consortium name="The Broad Institute Genomics Platform"/>
            <consortium name="The Broad Institute Genome Sequencing Center for Infectious Disease"/>
            <person name="Wu L."/>
            <person name="Ma J."/>
        </authorList>
    </citation>
    <scope>NUCLEOTIDE SEQUENCE [LARGE SCALE GENOMIC DNA]</scope>
    <source>
        <strain evidence="2 3">JCM 14304</strain>
    </source>
</reference>
<gene>
    <name evidence="2" type="ORF">GCM10009742_77960</name>
</gene>
<dbReference type="Pfam" id="PF17645">
    <property type="entry name" value="Amdase"/>
    <property type="match status" value="1"/>
</dbReference>
<protein>
    <submittedName>
        <fullName evidence="2">Asp/Glu/hydantoin racemase</fullName>
    </submittedName>
</protein>
<dbReference type="InterPro" id="IPR026286">
    <property type="entry name" value="MaiA/AMDase"/>
</dbReference>
<name>A0ABN2EQS1_9ACTN</name>
<dbReference type="RefSeq" id="WP_344201389.1">
    <property type="nucleotide sequence ID" value="NZ_BAAAND010000013.1"/>
</dbReference>
<sequence length="257" mass="26581">MSTRPLTNPMPAAVPPLLQTGIGVVAPYDFALDRELWRWVPDDVTLHVTRTPYAPMAATVEMAVHISDPALIARTTYNVLAVAPLAVAYACTFGSFVGGLNGELALVDAMVGAGAPAAVTTSGALLLALRRLGINRIATVTPYTNDLTAGLSAYLAEAGIEVVATAGLGLIAQIWAVPYETTVELVQSVDNPTVEAIFISCTNLPTYDVIAGLEATLGKPVLTANQVTMWAVLELAGRTGIGPGQHLLAAGPAASHA</sequence>
<dbReference type="EMBL" id="BAAAND010000013">
    <property type="protein sequence ID" value="GAA1614875.1"/>
    <property type="molecule type" value="Genomic_DNA"/>
</dbReference>
<evidence type="ECO:0000313" key="3">
    <source>
        <dbReference type="Proteomes" id="UP001500190"/>
    </source>
</evidence>
<keyword evidence="1" id="KW-0812">Transmembrane</keyword>
<feature type="transmembrane region" description="Helical" evidence="1">
    <location>
        <begin position="109"/>
        <end position="129"/>
    </location>
</feature>
<dbReference type="InterPro" id="IPR053714">
    <property type="entry name" value="Iso_Racemase_Enz_sf"/>
</dbReference>
<dbReference type="Proteomes" id="UP001500190">
    <property type="component" value="Unassembled WGS sequence"/>
</dbReference>
<dbReference type="PIRSF" id="PIRSF015736">
    <property type="entry name" value="MI"/>
    <property type="match status" value="1"/>
</dbReference>
<evidence type="ECO:0000313" key="2">
    <source>
        <dbReference type="EMBL" id="GAA1614875.1"/>
    </source>
</evidence>
<dbReference type="PANTHER" id="PTHR40267">
    <property type="entry name" value="BLR3294 PROTEIN"/>
    <property type="match status" value="1"/>
</dbReference>
<evidence type="ECO:0000256" key="1">
    <source>
        <dbReference type="SAM" id="Phobius"/>
    </source>
</evidence>
<keyword evidence="1" id="KW-0472">Membrane</keyword>
<keyword evidence="3" id="KW-1185">Reference proteome</keyword>
<dbReference type="Gene3D" id="3.40.50.12500">
    <property type="match status" value="1"/>
</dbReference>
<feature type="transmembrane region" description="Helical" evidence="1">
    <location>
        <begin position="77"/>
        <end position="97"/>
    </location>
</feature>
<comment type="caution">
    <text evidence="2">The sequence shown here is derived from an EMBL/GenBank/DDBJ whole genome shotgun (WGS) entry which is preliminary data.</text>
</comment>
<keyword evidence="1" id="KW-1133">Transmembrane helix</keyword>
<organism evidence="2 3">
    <name type="scientific">Kribbella karoonensis</name>
    <dbReference type="NCBI Taxonomy" id="324851"/>
    <lineage>
        <taxon>Bacteria</taxon>
        <taxon>Bacillati</taxon>
        <taxon>Actinomycetota</taxon>
        <taxon>Actinomycetes</taxon>
        <taxon>Propionibacteriales</taxon>
        <taxon>Kribbellaceae</taxon>
        <taxon>Kribbella</taxon>
    </lineage>
</organism>
<dbReference type="PANTHER" id="PTHR40267:SF1">
    <property type="entry name" value="BLR3294 PROTEIN"/>
    <property type="match status" value="1"/>
</dbReference>
<proteinExistence type="predicted"/>